<evidence type="ECO:0000313" key="2">
    <source>
        <dbReference type="Proteomes" id="UP000054632"/>
    </source>
</evidence>
<comment type="caution">
    <text evidence="1">The sequence shown here is derived from an EMBL/GenBank/DDBJ whole genome shotgun (WGS) entry which is preliminary data.</text>
</comment>
<gene>
    <name evidence="1" type="ORF">T4A_8572</name>
</gene>
<organism evidence="1 2">
    <name type="scientific">Trichinella pseudospiralis</name>
    <name type="common">Parasitic roundworm</name>
    <dbReference type="NCBI Taxonomy" id="6337"/>
    <lineage>
        <taxon>Eukaryota</taxon>
        <taxon>Metazoa</taxon>
        <taxon>Ecdysozoa</taxon>
        <taxon>Nematoda</taxon>
        <taxon>Enoplea</taxon>
        <taxon>Dorylaimia</taxon>
        <taxon>Trichinellida</taxon>
        <taxon>Trichinellidae</taxon>
        <taxon>Trichinella</taxon>
    </lineage>
</organism>
<name>A0A0V1DTH0_TRIPS</name>
<sequence length="43" mass="4895">MYDDSELLMDTTKRIGRLVNEYIFCILGGGYMLSDDLAHASCY</sequence>
<protein>
    <submittedName>
        <fullName evidence="1">Uncharacterized protein</fullName>
    </submittedName>
</protein>
<accession>A0A0V1DTH0</accession>
<reference evidence="1 2" key="1">
    <citation type="submission" date="2015-01" db="EMBL/GenBank/DDBJ databases">
        <title>Evolution of Trichinella species and genotypes.</title>
        <authorList>
            <person name="Korhonen P.K."/>
            <person name="Edoardo P."/>
            <person name="Giuseppe L.R."/>
            <person name="Gasser R.B."/>
        </authorList>
    </citation>
    <scope>NUCLEOTIDE SEQUENCE [LARGE SCALE GENOMIC DNA]</scope>
    <source>
        <strain evidence="1">ISS13</strain>
    </source>
</reference>
<proteinExistence type="predicted"/>
<dbReference type="AlphaFoldDB" id="A0A0V1DTH0"/>
<evidence type="ECO:0000313" key="1">
    <source>
        <dbReference type="EMBL" id="KRY64600.1"/>
    </source>
</evidence>
<dbReference type="Proteomes" id="UP000054632">
    <property type="component" value="Unassembled WGS sequence"/>
</dbReference>
<dbReference type="EMBL" id="JYDR01000342">
    <property type="protein sequence ID" value="KRY64600.1"/>
    <property type="molecule type" value="Genomic_DNA"/>
</dbReference>